<organism evidence="1 2">
    <name type="scientific">Podospora bellae-mahoneyi</name>
    <dbReference type="NCBI Taxonomy" id="2093777"/>
    <lineage>
        <taxon>Eukaryota</taxon>
        <taxon>Fungi</taxon>
        <taxon>Dikarya</taxon>
        <taxon>Ascomycota</taxon>
        <taxon>Pezizomycotina</taxon>
        <taxon>Sordariomycetes</taxon>
        <taxon>Sordariomycetidae</taxon>
        <taxon>Sordariales</taxon>
        <taxon>Podosporaceae</taxon>
        <taxon>Podospora</taxon>
    </lineage>
</organism>
<comment type="caution">
    <text evidence="1">The sequence shown here is derived from an EMBL/GenBank/DDBJ whole genome shotgun (WGS) entry which is preliminary data.</text>
</comment>
<gene>
    <name evidence="1" type="ORF">QC761_106290</name>
</gene>
<accession>A0ABR0FWD3</accession>
<dbReference type="SUPFAM" id="SSF52972">
    <property type="entry name" value="ITPase-like"/>
    <property type="match status" value="1"/>
</dbReference>
<dbReference type="GeneID" id="87893375"/>
<dbReference type="EMBL" id="JAFFGZ010000001">
    <property type="protein sequence ID" value="KAK4648006.1"/>
    <property type="molecule type" value="Genomic_DNA"/>
</dbReference>
<sequence length="284" mass="31789">MTSTSTPPNLPNYSKSYLPKRAQIPPLKVHPPPQLPEPHNELLPLSYELHQDNTPEKRVLLLIPTMNADKGQLMETQLRKRLPNNTEIYCLGFEGASSGVGEQPYNEAGMTGAFNRIDHGMILNRVSPQVIELVVKRRITTVIYAAIESFIARPGWPPARLGEGAIKEPVDYAYIVLYNPVTGVVKTGVSEGVEVPRAYWKEAQKYGFSDPVTEDSIKTFGGEKGQREVPEEAVGNHGKVTVGEIMAANIRDLDKRNWQKLLTNGKACRYRLIEDTLEKMDIPW</sequence>
<protein>
    <submittedName>
        <fullName evidence="1">Uncharacterized protein</fullName>
    </submittedName>
</protein>
<proteinExistence type="predicted"/>
<keyword evidence="2" id="KW-1185">Reference proteome</keyword>
<name>A0ABR0FWD3_9PEZI</name>
<dbReference type="InterPro" id="IPR029001">
    <property type="entry name" value="ITPase-like_fam"/>
</dbReference>
<dbReference type="RefSeq" id="XP_062736982.1">
    <property type="nucleotide sequence ID" value="XM_062873893.1"/>
</dbReference>
<evidence type="ECO:0000313" key="2">
    <source>
        <dbReference type="Proteomes" id="UP001322138"/>
    </source>
</evidence>
<reference evidence="1 2" key="1">
    <citation type="journal article" date="2023" name="bioRxiv">
        <title>High-quality genome assemblies of four members of thePodospora anserinaspecies complex.</title>
        <authorList>
            <person name="Ament-Velasquez S.L."/>
            <person name="Vogan A.A."/>
            <person name="Wallerman O."/>
            <person name="Hartmann F."/>
            <person name="Gautier V."/>
            <person name="Silar P."/>
            <person name="Giraud T."/>
            <person name="Johannesson H."/>
        </authorList>
    </citation>
    <scope>NUCLEOTIDE SEQUENCE [LARGE SCALE GENOMIC DNA]</scope>
    <source>
        <strain evidence="1 2">CBS 112042</strain>
    </source>
</reference>
<dbReference type="Proteomes" id="UP001322138">
    <property type="component" value="Unassembled WGS sequence"/>
</dbReference>
<evidence type="ECO:0000313" key="1">
    <source>
        <dbReference type="EMBL" id="KAK4648006.1"/>
    </source>
</evidence>